<dbReference type="RefSeq" id="WP_126158681.1">
    <property type="nucleotide sequence ID" value="NZ_RQXW01000008.1"/>
</dbReference>
<dbReference type="CDD" id="cd01048">
    <property type="entry name" value="Ferritin_like_AB2"/>
    <property type="match status" value="1"/>
</dbReference>
<keyword evidence="3" id="KW-1185">Reference proteome</keyword>
<comment type="caution">
    <text evidence="2">The sequence shown here is derived from an EMBL/GenBank/DDBJ whole genome shotgun (WGS) entry which is preliminary data.</text>
</comment>
<protein>
    <submittedName>
        <fullName evidence="2">DUF2202 domain-containing protein</fullName>
    </submittedName>
</protein>
<evidence type="ECO:0000256" key="1">
    <source>
        <dbReference type="SAM" id="MobiDB-lite"/>
    </source>
</evidence>
<organism evidence="2 3">
    <name type="scientific">Amphritea opalescens</name>
    <dbReference type="NCBI Taxonomy" id="2490544"/>
    <lineage>
        <taxon>Bacteria</taxon>
        <taxon>Pseudomonadati</taxon>
        <taxon>Pseudomonadota</taxon>
        <taxon>Gammaproteobacteria</taxon>
        <taxon>Oceanospirillales</taxon>
        <taxon>Oceanospirillaceae</taxon>
        <taxon>Amphritea</taxon>
    </lineage>
</organism>
<dbReference type="InterPro" id="IPR019243">
    <property type="entry name" value="DUF2202"/>
</dbReference>
<feature type="region of interest" description="Disordered" evidence="1">
    <location>
        <begin position="130"/>
        <end position="150"/>
    </location>
</feature>
<evidence type="ECO:0000313" key="2">
    <source>
        <dbReference type="EMBL" id="RTE65758.1"/>
    </source>
</evidence>
<dbReference type="InterPro" id="IPR009078">
    <property type="entry name" value="Ferritin-like_SF"/>
</dbReference>
<reference evidence="2 3" key="1">
    <citation type="submission" date="2018-11" db="EMBL/GenBank/DDBJ databases">
        <title>The draft genome sequence of Amphritea opalescens ANRC-JH13T.</title>
        <authorList>
            <person name="Fang Z."/>
            <person name="Zhang Y."/>
            <person name="Han X."/>
        </authorList>
    </citation>
    <scope>NUCLEOTIDE SEQUENCE [LARGE SCALE GENOMIC DNA]</scope>
    <source>
        <strain evidence="2 3">ANRC-JH13</strain>
    </source>
</reference>
<name>A0A430KQJ7_9GAMM</name>
<dbReference type="Proteomes" id="UP000283087">
    <property type="component" value="Unassembled WGS sequence"/>
</dbReference>
<dbReference type="SUPFAM" id="SSF47240">
    <property type="entry name" value="Ferritin-like"/>
    <property type="match status" value="1"/>
</dbReference>
<accession>A0A430KQJ7</accession>
<evidence type="ECO:0000313" key="3">
    <source>
        <dbReference type="Proteomes" id="UP000283087"/>
    </source>
</evidence>
<dbReference type="Gene3D" id="1.20.1260.10">
    <property type="match status" value="1"/>
</dbReference>
<proteinExistence type="predicted"/>
<gene>
    <name evidence="2" type="ORF">EH243_10835</name>
</gene>
<dbReference type="OrthoDB" id="573482at2"/>
<sequence length="150" mass="17033">MSEHLKNALVEAINDEYKARATYRAVIEKFGEIRPFINIVEAEGRHANALLPLFAKYHVAVPEDDWASRVQVPDTVQEACRLAVEDEIENAEMYERLLKSVSDYPDVVAVLKQLQRASVENHLPAFQRCVDRQGGGRGQGQGHRRGQHRE</sequence>
<dbReference type="InterPro" id="IPR012347">
    <property type="entry name" value="Ferritin-like"/>
</dbReference>
<dbReference type="EMBL" id="RQXW01000008">
    <property type="protein sequence ID" value="RTE65758.1"/>
    <property type="molecule type" value="Genomic_DNA"/>
</dbReference>
<dbReference type="AlphaFoldDB" id="A0A430KQJ7"/>